<dbReference type="Pfam" id="PF01636">
    <property type="entry name" value="APH"/>
    <property type="match status" value="1"/>
</dbReference>
<feature type="domain" description="Aminoglycoside phosphotransferase" evidence="1">
    <location>
        <begin position="40"/>
        <end position="256"/>
    </location>
</feature>
<name>A0A518EZ45_9BACT</name>
<dbReference type="AlphaFoldDB" id="A0A518EZ45"/>
<dbReference type="Proteomes" id="UP000320390">
    <property type="component" value="Chromosome"/>
</dbReference>
<dbReference type="Gene3D" id="3.90.1200.10">
    <property type="match status" value="1"/>
</dbReference>
<evidence type="ECO:0000313" key="2">
    <source>
        <dbReference type="EMBL" id="QDV09363.1"/>
    </source>
</evidence>
<evidence type="ECO:0000259" key="1">
    <source>
        <dbReference type="Pfam" id="PF01636"/>
    </source>
</evidence>
<accession>A0A518EZ45</accession>
<dbReference type="InterPro" id="IPR011009">
    <property type="entry name" value="Kinase-like_dom_sf"/>
</dbReference>
<dbReference type="RefSeq" id="WP_419190595.1">
    <property type="nucleotide sequence ID" value="NZ_CP036434.1"/>
</dbReference>
<organism evidence="2 3">
    <name type="scientific">Saltatorellus ferox</name>
    <dbReference type="NCBI Taxonomy" id="2528018"/>
    <lineage>
        <taxon>Bacteria</taxon>
        <taxon>Pseudomonadati</taxon>
        <taxon>Planctomycetota</taxon>
        <taxon>Planctomycetia</taxon>
        <taxon>Planctomycetia incertae sedis</taxon>
        <taxon>Saltatorellus</taxon>
    </lineage>
</organism>
<keyword evidence="3" id="KW-1185">Reference proteome</keyword>
<protein>
    <recommendedName>
        <fullName evidence="1">Aminoglycoside phosphotransferase domain-containing protein</fullName>
    </recommendedName>
</protein>
<evidence type="ECO:0000313" key="3">
    <source>
        <dbReference type="Proteomes" id="UP000320390"/>
    </source>
</evidence>
<proteinExistence type="predicted"/>
<reference evidence="2 3" key="1">
    <citation type="submission" date="2019-02" db="EMBL/GenBank/DDBJ databases">
        <title>Deep-cultivation of Planctomycetes and their phenomic and genomic characterization uncovers novel biology.</title>
        <authorList>
            <person name="Wiegand S."/>
            <person name="Jogler M."/>
            <person name="Boedeker C."/>
            <person name="Pinto D."/>
            <person name="Vollmers J."/>
            <person name="Rivas-Marin E."/>
            <person name="Kohn T."/>
            <person name="Peeters S.H."/>
            <person name="Heuer A."/>
            <person name="Rast P."/>
            <person name="Oberbeckmann S."/>
            <person name="Bunk B."/>
            <person name="Jeske O."/>
            <person name="Meyerdierks A."/>
            <person name="Storesund J.E."/>
            <person name="Kallscheuer N."/>
            <person name="Luecker S."/>
            <person name="Lage O.M."/>
            <person name="Pohl T."/>
            <person name="Merkel B.J."/>
            <person name="Hornburger P."/>
            <person name="Mueller R.-W."/>
            <person name="Bruemmer F."/>
            <person name="Labrenz M."/>
            <person name="Spormann A.M."/>
            <person name="Op den Camp H."/>
            <person name="Overmann J."/>
            <person name="Amann R."/>
            <person name="Jetten M.S.M."/>
            <person name="Mascher T."/>
            <person name="Medema M.H."/>
            <person name="Devos D.P."/>
            <person name="Kaster A.-K."/>
            <person name="Ovreas L."/>
            <person name="Rohde M."/>
            <person name="Galperin M.Y."/>
            <person name="Jogler C."/>
        </authorList>
    </citation>
    <scope>NUCLEOTIDE SEQUENCE [LARGE SCALE GENOMIC DNA]</scope>
    <source>
        <strain evidence="2 3">Poly30</strain>
    </source>
</reference>
<dbReference type="InterPro" id="IPR002575">
    <property type="entry name" value="Aminoglycoside_PTrfase"/>
</dbReference>
<dbReference type="SUPFAM" id="SSF56112">
    <property type="entry name" value="Protein kinase-like (PK-like)"/>
    <property type="match status" value="1"/>
</dbReference>
<gene>
    <name evidence="2" type="ORF">Poly30_49210</name>
</gene>
<dbReference type="EMBL" id="CP036434">
    <property type="protein sequence ID" value="QDV09363.1"/>
    <property type="molecule type" value="Genomic_DNA"/>
</dbReference>
<sequence>MTGAGAGAGSAEPGPQLVAFVEETAGPVSRWRDASWDHAESEVWEASLQSGGRVFLKCHRQPGKFAQEREALERWAPAVGECPALLAARGQEPRALLLEAVPGEPLLSAGLTAEEECAHHERAGRWLRRLHALPFEDSDPLAIPEALTKRSETWSSRASGRVEPGLIAEIHARVSAPWPAGAQVPRRVPCHRDFTARNWIASGDSFHVIDFEHARADWALVDVERARSSIPAGREALWSAFLKGYGHAVNHALLDRLELHAALARVVWAVEHEDAEFERSGRSVIAARLERS</sequence>